<name>D6Y3W6_THEBD</name>
<proteinExistence type="predicted"/>
<dbReference type="EMBL" id="CP001874">
    <property type="protein sequence ID" value="ADG89068.1"/>
    <property type="molecule type" value="Genomic_DNA"/>
</dbReference>
<organism evidence="1 2">
    <name type="scientific">Thermobispora bispora (strain ATCC 19993 / DSM 43833 / CBS 139.67 / JCM 10125 / KCTC 9307 / NBRC 14880 / R51)</name>
    <dbReference type="NCBI Taxonomy" id="469371"/>
    <lineage>
        <taxon>Bacteria</taxon>
        <taxon>Bacillati</taxon>
        <taxon>Actinomycetota</taxon>
        <taxon>Actinomycetes</taxon>
        <taxon>Streptosporangiales</taxon>
        <taxon>Streptosporangiaceae</taxon>
        <taxon>Thermobispora</taxon>
    </lineage>
</organism>
<reference evidence="1 2" key="1">
    <citation type="submission" date="2010-01" db="EMBL/GenBank/DDBJ databases">
        <title>The complete genome of Thermobispora bispora DSM 43833.</title>
        <authorList>
            <consortium name="US DOE Joint Genome Institute (JGI-PGF)"/>
            <person name="Lucas S."/>
            <person name="Copeland A."/>
            <person name="Lapidus A."/>
            <person name="Glavina del Rio T."/>
            <person name="Dalin E."/>
            <person name="Tice H."/>
            <person name="Bruce D."/>
            <person name="Goodwin L."/>
            <person name="Pitluck S."/>
            <person name="Kyrpides N."/>
            <person name="Mavromatis K."/>
            <person name="Ivanova N."/>
            <person name="Mikhailova N."/>
            <person name="Chertkov O."/>
            <person name="Brettin T."/>
            <person name="Detter J.C."/>
            <person name="Han C."/>
            <person name="Larimer F."/>
            <person name="Land M."/>
            <person name="Hauser L."/>
            <person name="Markowitz V."/>
            <person name="Cheng J.-F."/>
            <person name="Hugenholtz P."/>
            <person name="Woyke T."/>
            <person name="Wu D."/>
            <person name="Jando M."/>
            <person name="Schneider S."/>
            <person name="Klenk H.-P."/>
            <person name="Eisen J.A."/>
        </authorList>
    </citation>
    <scope>NUCLEOTIDE SEQUENCE [LARGE SCALE GENOMIC DNA]</scope>
    <source>
        <strain evidence="2">ATCC 19993 / DSM 43833 / CBS 139.67 / JCM 10125 / KCTC 9307 / NBRC 14880 / R51</strain>
    </source>
</reference>
<sequence length="121" mass="13372">MPRKPKPMSSKKVQLGLVAALSAAVLGYCTVQERREVTAYCVDPQSRQPDGSYLIVDEEHCHRGHSSSRTKVGFVWYYGGDVRNGRVSHGSTVRPRDVRIVSQKGHVIQRGGFGFRSRSGG</sequence>
<dbReference type="AlphaFoldDB" id="D6Y3W6"/>
<keyword evidence="2" id="KW-1185">Reference proteome</keyword>
<dbReference type="Proteomes" id="UP000006640">
    <property type="component" value="Chromosome"/>
</dbReference>
<evidence type="ECO:0000313" key="2">
    <source>
        <dbReference type="Proteomes" id="UP000006640"/>
    </source>
</evidence>
<gene>
    <name evidence="1" type="ordered locus">Tbis_2362</name>
</gene>
<evidence type="ECO:0000313" key="1">
    <source>
        <dbReference type="EMBL" id="ADG89068.1"/>
    </source>
</evidence>
<dbReference type="HOGENOM" id="CLU_2036933_0_0_11"/>
<dbReference type="eggNOG" id="ENOG5034002">
    <property type="taxonomic scope" value="Bacteria"/>
</dbReference>
<protein>
    <submittedName>
        <fullName evidence="1">Uncharacterized protein</fullName>
    </submittedName>
</protein>
<accession>D6Y3W6</accession>
<dbReference type="KEGG" id="tbi:Tbis_2362"/>